<dbReference type="EMBL" id="JABCKI010000003">
    <property type="protein sequence ID" value="KAG5654639.1"/>
    <property type="molecule type" value="Genomic_DNA"/>
</dbReference>
<accession>A0A9P7GPX3</accession>
<dbReference type="GO" id="GO:0031146">
    <property type="term" value="P:SCF-dependent proteasomal ubiquitin-dependent protein catabolic process"/>
    <property type="evidence" value="ECO:0007669"/>
    <property type="project" value="TreeGrafter"/>
</dbReference>
<evidence type="ECO:0000313" key="2">
    <source>
        <dbReference type="Proteomes" id="UP000717328"/>
    </source>
</evidence>
<dbReference type="Proteomes" id="UP000717328">
    <property type="component" value="Unassembled WGS sequence"/>
</dbReference>
<dbReference type="GO" id="GO:0019005">
    <property type="term" value="C:SCF ubiquitin ligase complex"/>
    <property type="evidence" value="ECO:0007669"/>
    <property type="project" value="TreeGrafter"/>
</dbReference>
<proteinExistence type="predicted"/>
<reference evidence="1" key="1">
    <citation type="submission" date="2021-02" db="EMBL/GenBank/DDBJ databases">
        <authorList>
            <person name="Nieuwenhuis M."/>
            <person name="Van De Peppel L.J.J."/>
        </authorList>
    </citation>
    <scope>NUCLEOTIDE SEQUENCE</scope>
    <source>
        <strain evidence="1">D49</strain>
    </source>
</reference>
<protein>
    <submittedName>
        <fullName evidence="1">Uncharacterized protein</fullName>
    </submittedName>
</protein>
<dbReference type="Gene3D" id="3.80.10.10">
    <property type="entry name" value="Ribonuclease Inhibitor"/>
    <property type="match status" value="1"/>
</dbReference>
<dbReference type="OrthoDB" id="550575at2759"/>
<keyword evidence="2" id="KW-1185">Reference proteome</keyword>
<name>A0A9P7GPX3_9AGAR</name>
<organism evidence="1 2">
    <name type="scientific">Sphagnurus paluster</name>
    <dbReference type="NCBI Taxonomy" id="117069"/>
    <lineage>
        <taxon>Eukaryota</taxon>
        <taxon>Fungi</taxon>
        <taxon>Dikarya</taxon>
        <taxon>Basidiomycota</taxon>
        <taxon>Agaricomycotina</taxon>
        <taxon>Agaricomycetes</taxon>
        <taxon>Agaricomycetidae</taxon>
        <taxon>Agaricales</taxon>
        <taxon>Tricholomatineae</taxon>
        <taxon>Lyophyllaceae</taxon>
        <taxon>Sphagnurus</taxon>
    </lineage>
</organism>
<dbReference type="SUPFAM" id="SSF52047">
    <property type="entry name" value="RNI-like"/>
    <property type="match status" value="1"/>
</dbReference>
<gene>
    <name evidence="1" type="ORF">H0H81_009887</name>
</gene>
<dbReference type="PANTHER" id="PTHR13318">
    <property type="entry name" value="PARTNER OF PAIRED, ISOFORM B-RELATED"/>
    <property type="match status" value="1"/>
</dbReference>
<comment type="caution">
    <text evidence="1">The sequence shown here is derived from an EMBL/GenBank/DDBJ whole genome shotgun (WGS) entry which is preliminary data.</text>
</comment>
<evidence type="ECO:0000313" key="1">
    <source>
        <dbReference type="EMBL" id="KAG5654639.1"/>
    </source>
</evidence>
<sequence length="164" mass="17585">MPGIEKIYFGANFPVKDEHLAEIYSRPALAASLKALSLGDSDTGNGYYITDAAVIALASACPNLRVLSLDAVTNVTDAALIACCQACPALEMLRITGNDKVKGDIKGTSLEQLKASPNWAPNLKELALYYQDEYGTKFKKALKALSKERKNLAIQTGETLGDTT</sequence>
<dbReference type="InterPro" id="IPR032675">
    <property type="entry name" value="LRR_dom_sf"/>
</dbReference>
<reference evidence="1" key="2">
    <citation type="submission" date="2021-10" db="EMBL/GenBank/DDBJ databases">
        <title>Phylogenomics reveals ancestral predisposition of the termite-cultivated fungus Termitomyces towards a domesticated lifestyle.</title>
        <authorList>
            <person name="Auxier B."/>
            <person name="Grum-Grzhimaylo A."/>
            <person name="Cardenas M.E."/>
            <person name="Lodge J.D."/>
            <person name="Laessoe T."/>
            <person name="Pedersen O."/>
            <person name="Smith M.E."/>
            <person name="Kuyper T.W."/>
            <person name="Franco-Molano E.A."/>
            <person name="Baroni T.J."/>
            <person name="Aanen D.K."/>
        </authorList>
    </citation>
    <scope>NUCLEOTIDE SEQUENCE</scope>
    <source>
        <strain evidence="1">D49</strain>
    </source>
</reference>
<dbReference type="AlphaFoldDB" id="A0A9P7GPX3"/>